<dbReference type="AlphaFoldDB" id="A0A9X0CPV0"/>
<proteinExistence type="predicted"/>
<keyword evidence="3" id="KW-1185">Reference proteome</keyword>
<feature type="compositionally biased region" description="Basic residues" evidence="1">
    <location>
        <begin position="147"/>
        <end position="159"/>
    </location>
</feature>
<sequence length="480" mass="54339">MSYRRGSVLKLRQQHLQLPWQEAVNGRGGAIAPRTQYQLSDTVHYLPRRELTDEDLVKSSGRFGPGTEFNSSRCSCSMIVAGSISSCNYFKVNDVEILALNDVVFLVRNRLEDAASILLVGAMCIMHPVTITTIKEKKRGGKENKIRRNKRRERKKGERGRKGGEEKRGRKKRRKGEEEEKEKGRKEKEGGGKRKGEKGKRKGEKEEERRRKRERGGKGGKEVGRGKEGKNGKRGKRGKRRVRERKEGNQKEKKREKEREEKKESLEKKEVKKNEFDRRHTGQDSVNPSVTVRERDSLKTLSIKSRKTEQRSEPTVKLCDSRLQETEPSGRIGGKMSYRRGSVLKLRQQHLQLPWQEAVNGRGRAIADSGVGKHQQYIMTKSSNAITPSGSSSFSELLVWILSASVCADYFPGMLFCLAVLTNPEERTILLRAVSDNTSHSQQSKFSGGSSESSGGWLICKGNKAAFTDFTTENDEDGRQ</sequence>
<accession>A0A9X0CPV0</accession>
<feature type="compositionally biased region" description="Basic residues" evidence="1">
    <location>
        <begin position="232"/>
        <end position="243"/>
    </location>
</feature>
<feature type="region of interest" description="Disordered" evidence="1">
    <location>
        <begin position="136"/>
        <end position="336"/>
    </location>
</feature>
<organism evidence="2 3">
    <name type="scientific">Desmophyllum pertusum</name>
    <dbReference type="NCBI Taxonomy" id="174260"/>
    <lineage>
        <taxon>Eukaryota</taxon>
        <taxon>Metazoa</taxon>
        <taxon>Cnidaria</taxon>
        <taxon>Anthozoa</taxon>
        <taxon>Hexacorallia</taxon>
        <taxon>Scleractinia</taxon>
        <taxon>Caryophylliina</taxon>
        <taxon>Caryophylliidae</taxon>
        <taxon>Desmophyllum</taxon>
    </lineage>
</organism>
<evidence type="ECO:0000256" key="1">
    <source>
        <dbReference type="SAM" id="MobiDB-lite"/>
    </source>
</evidence>
<feature type="compositionally biased region" description="Basic and acidic residues" evidence="1">
    <location>
        <begin position="175"/>
        <end position="194"/>
    </location>
</feature>
<protein>
    <submittedName>
        <fullName evidence="2">Uncharacterized protein</fullName>
    </submittedName>
</protein>
<feature type="compositionally biased region" description="Basic and acidic residues" evidence="1">
    <location>
        <begin position="216"/>
        <end position="231"/>
    </location>
</feature>
<feature type="compositionally biased region" description="Basic and acidic residues" evidence="1">
    <location>
        <begin position="244"/>
        <end position="282"/>
    </location>
</feature>
<comment type="caution">
    <text evidence="2">The sequence shown here is derived from an EMBL/GenBank/DDBJ whole genome shotgun (WGS) entry which is preliminary data.</text>
</comment>
<dbReference type="Proteomes" id="UP001163046">
    <property type="component" value="Unassembled WGS sequence"/>
</dbReference>
<reference evidence="2" key="1">
    <citation type="submission" date="2023-01" db="EMBL/GenBank/DDBJ databases">
        <title>Genome assembly of the deep-sea coral Lophelia pertusa.</title>
        <authorList>
            <person name="Herrera S."/>
            <person name="Cordes E."/>
        </authorList>
    </citation>
    <scope>NUCLEOTIDE SEQUENCE</scope>
    <source>
        <strain evidence="2">USNM1676648</strain>
        <tissue evidence="2">Polyp</tissue>
    </source>
</reference>
<feature type="compositionally biased region" description="Basic and acidic residues" evidence="1">
    <location>
        <begin position="306"/>
        <end position="325"/>
    </location>
</feature>
<evidence type="ECO:0000313" key="2">
    <source>
        <dbReference type="EMBL" id="KAJ7371265.1"/>
    </source>
</evidence>
<gene>
    <name evidence="2" type="ORF">OS493_026909</name>
</gene>
<dbReference type="EMBL" id="MU826849">
    <property type="protein sequence ID" value="KAJ7371265.1"/>
    <property type="molecule type" value="Genomic_DNA"/>
</dbReference>
<name>A0A9X0CPV0_9CNID</name>
<evidence type="ECO:0000313" key="3">
    <source>
        <dbReference type="Proteomes" id="UP001163046"/>
    </source>
</evidence>